<evidence type="ECO:0000256" key="1">
    <source>
        <dbReference type="ARBA" id="ARBA00007228"/>
    </source>
</evidence>
<dbReference type="SUPFAM" id="SSF75217">
    <property type="entry name" value="alpha/beta knot"/>
    <property type="match status" value="1"/>
</dbReference>
<dbReference type="Gene3D" id="3.40.1280.10">
    <property type="match status" value="1"/>
</dbReference>
<dbReference type="PANTHER" id="PTHR42786:SF6">
    <property type="entry name" value="TRNA_RRNA METHYLTRANSFERASE SPOU TYPE DOMAIN-CONTAINING PROTEIN"/>
    <property type="match status" value="1"/>
</dbReference>
<evidence type="ECO:0000256" key="4">
    <source>
        <dbReference type="ARBA" id="ARBA00022691"/>
    </source>
</evidence>
<dbReference type="PANTHER" id="PTHR42786">
    <property type="entry name" value="TRNA/RRNA METHYLTRANSFERASE"/>
    <property type="match status" value="1"/>
</dbReference>
<reference evidence="7" key="1">
    <citation type="submission" date="2018-10" db="EMBL/GenBank/DDBJ databases">
        <authorList>
            <consortium name="NARMS: The National Antimicrobial Resistance Monitoring System"/>
        </authorList>
    </citation>
    <scope>NUCLEOTIDE SEQUENCE [LARGE SCALE GENOMIC DNA]</scope>
    <source>
        <strain evidence="7">CVM N17EC0388</strain>
    </source>
</reference>
<dbReference type="GO" id="GO:0008173">
    <property type="term" value="F:RNA methyltransferase activity"/>
    <property type="evidence" value="ECO:0007669"/>
    <property type="project" value="InterPro"/>
</dbReference>
<dbReference type="AlphaFoldDB" id="A0A3L0VUJ0"/>
<dbReference type="GO" id="GO:0002128">
    <property type="term" value="P:tRNA nucleoside ribose methylation"/>
    <property type="evidence" value="ECO:0007669"/>
    <property type="project" value="TreeGrafter"/>
</dbReference>
<accession>A0A3L0VUJ0</accession>
<evidence type="ECO:0000256" key="3">
    <source>
        <dbReference type="ARBA" id="ARBA00022679"/>
    </source>
</evidence>
<dbReference type="InterPro" id="IPR001537">
    <property type="entry name" value="SpoU_MeTrfase"/>
</dbReference>
<keyword evidence="3 7" id="KW-0808">Transferase</keyword>
<dbReference type="InterPro" id="IPR029026">
    <property type="entry name" value="tRNA_m1G_MTases_N"/>
</dbReference>
<evidence type="ECO:0000256" key="2">
    <source>
        <dbReference type="ARBA" id="ARBA00022603"/>
    </source>
</evidence>
<dbReference type="GO" id="GO:0003723">
    <property type="term" value="F:RNA binding"/>
    <property type="evidence" value="ECO:0007669"/>
    <property type="project" value="InterPro"/>
</dbReference>
<dbReference type="InterPro" id="IPR004384">
    <property type="entry name" value="RNA_MeTrfase_TrmJ/LasT"/>
</dbReference>
<gene>
    <name evidence="7" type="ORF">D9F05_04710</name>
</gene>
<keyword evidence="2 7" id="KW-0489">Methyltransferase</keyword>
<organism evidence="7">
    <name type="scientific">Escherichia coli</name>
    <dbReference type="NCBI Taxonomy" id="562"/>
    <lineage>
        <taxon>Bacteria</taxon>
        <taxon>Pseudomonadati</taxon>
        <taxon>Pseudomonadota</taxon>
        <taxon>Gammaproteobacteria</taxon>
        <taxon>Enterobacterales</taxon>
        <taxon>Enterobacteriaceae</taxon>
        <taxon>Escherichia</taxon>
    </lineage>
</organism>
<feature type="domain" description="tRNA/rRNA methyltransferase SpoU type" evidence="6">
    <location>
        <begin position="27"/>
        <end position="158"/>
    </location>
</feature>
<proteinExistence type="inferred from homology"/>
<dbReference type="CDD" id="cd18098">
    <property type="entry name" value="SpoU-like"/>
    <property type="match status" value="1"/>
</dbReference>
<evidence type="ECO:0000259" key="6">
    <source>
        <dbReference type="Pfam" id="PF00588"/>
    </source>
</evidence>
<evidence type="ECO:0000313" key="7">
    <source>
        <dbReference type="EMBL" id="MHO03676.1"/>
    </source>
</evidence>
<comment type="similarity">
    <text evidence="1">Belongs to the class IV-like SAM-binding methyltransferase superfamily. RNA methyltransferase TrmH family.</text>
</comment>
<dbReference type="Pfam" id="PF00588">
    <property type="entry name" value="SpoU_methylase"/>
    <property type="match status" value="1"/>
</dbReference>
<dbReference type="InterPro" id="IPR029028">
    <property type="entry name" value="Alpha/beta_knot_MTases"/>
</dbReference>
<comment type="caution">
    <text evidence="7">The sequence shown here is derived from an EMBL/GenBank/DDBJ whole genome shotgun (WGS) entry which is preliminary data.</text>
</comment>
<keyword evidence="4" id="KW-0949">S-adenosyl-L-methionine</keyword>
<name>A0A3L0VUJ0_ECOLX</name>
<dbReference type="EMBL" id="RNRV01000005">
    <property type="protein sequence ID" value="MHO03676.1"/>
    <property type="molecule type" value="Genomic_DNA"/>
</dbReference>
<evidence type="ECO:0000256" key="5">
    <source>
        <dbReference type="SAM" id="MobiDB-lite"/>
    </source>
</evidence>
<sequence length="174" mass="18926">MKESDYGCEGQTNPQSPKEDASPYCCIGLVNPKSPENVGAVMRAAGCYGADEVYYTGNRFELARRFATDTKQMVDKIPLLGVEALLDFVPTGCTPVLVDLIEGATSLPDYVHPERAFYIFGPEDGTLDPARFAAVKEVIYVPTQGCMNLAASVNVILYDRLAKRLRAGQDAPQP</sequence>
<protein>
    <submittedName>
        <fullName evidence="7">TrmH family RNA methyltransferase</fullName>
    </submittedName>
</protein>
<feature type="region of interest" description="Disordered" evidence="5">
    <location>
        <begin position="1"/>
        <end position="20"/>
    </location>
</feature>
<dbReference type="GO" id="GO:0005829">
    <property type="term" value="C:cytosol"/>
    <property type="evidence" value="ECO:0007669"/>
    <property type="project" value="TreeGrafter"/>
</dbReference>